<evidence type="ECO:0000313" key="4">
    <source>
        <dbReference type="Proteomes" id="UP000256429"/>
    </source>
</evidence>
<feature type="transmembrane region" description="Helical" evidence="2">
    <location>
        <begin position="569"/>
        <end position="589"/>
    </location>
</feature>
<dbReference type="AlphaFoldDB" id="A0A3D9RKD2"/>
<proteinExistence type="predicted"/>
<organism evidence="3 4">
    <name type="scientific">Lutibacter oceani</name>
    <dbReference type="NCBI Taxonomy" id="1853311"/>
    <lineage>
        <taxon>Bacteria</taxon>
        <taxon>Pseudomonadati</taxon>
        <taxon>Bacteroidota</taxon>
        <taxon>Flavobacteriia</taxon>
        <taxon>Flavobacteriales</taxon>
        <taxon>Flavobacteriaceae</taxon>
        <taxon>Lutibacter</taxon>
    </lineage>
</organism>
<evidence type="ECO:0000256" key="2">
    <source>
        <dbReference type="SAM" id="Phobius"/>
    </source>
</evidence>
<feature type="coiled-coil region" evidence="1">
    <location>
        <begin position="503"/>
        <end position="533"/>
    </location>
</feature>
<sequence length="661" mass="76475">MKDNTLMTYSLLSHLKETNDSDHSSIVAIFFPIVKKAIVEFANESKCTSVRGKNISEIQVKISEYFGLDIPSAVLDFILSQISKEISDEKVFAYYNDKGFVINSFIFSDIDEEIDSEYNNLQILKNDFEQFCQLHNSISNFDELIRFIISQKIDLFADKNSTDFDFNYIIPKYISNKFSDTKTFKIISDIYLGSLMSSYLEFNINKPVSKSELLIDTNFFISLINLNTHESYITCKQLFDICTKMGFRFSILYSTIEQVKFLLSSRIQDFANKDIGLTNEADVFGACIRRNIDKTQLERIKDSVDSTIQKFGFDIIHATRIKDLIIKAKKSEKYKELLVIRKNQKLSALNDTVAYYYVLGKRGNSIQEFSDVKCWFLNNSYHSDYYTGIGFKLHQRFKISANELLSLLWLANPSQDSINVRTLAKGGLSTYIAKYRKNKVPSIKVIRDINSRAKSALENGDIVEKDVYAISIRMAEGQLTNGEASELAAAPDEDFIETVKTFSKNDEKIFEKLNQQQEEIEKQTVLLNKLMESEVLKKFEIASNKYISKLEKEVELNFAKKSIKINNVAWLYLIGLIILIALWFINYNYSNTINPLLATLIALVLFISSFFIRFVEHKTVLKCIKFTFLKRSRLIIKNEIIEDLEKNYRIMNTEPHIEDFR</sequence>
<feature type="transmembrane region" description="Helical" evidence="2">
    <location>
        <begin position="595"/>
        <end position="615"/>
    </location>
</feature>
<dbReference type="EMBL" id="QTTQ01000011">
    <property type="protein sequence ID" value="REE80319.1"/>
    <property type="molecule type" value="Genomic_DNA"/>
</dbReference>
<comment type="caution">
    <text evidence="3">The sequence shown here is derived from an EMBL/GenBank/DDBJ whole genome shotgun (WGS) entry which is preliminary data.</text>
</comment>
<gene>
    <name evidence="3" type="ORF">BX611_1961</name>
</gene>
<name>A0A3D9RKD2_9FLAO</name>
<reference evidence="3 4" key="1">
    <citation type="submission" date="2018-08" db="EMBL/GenBank/DDBJ databases">
        <title>Genomic Encyclopedia of Type Strains, Phase III (KMG-III): the genomes of soil and plant-associated and newly described type strains.</title>
        <authorList>
            <person name="Whitman W."/>
        </authorList>
    </citation>
    <scope>NUCLEOTIDE SEQUENCE [LARGE SCALE GENOMIC DNA]</scope>
    <source>
        <strain evidence="3 4">325-5</strain>
    </source>
</reference>
<dbReference type="Proteomes" id="UP000256429">
    <property type="component" value="Unassembled WGS sequence"/>
</dbReference>
<keyword evidence="2" id="KW-0812">Transmembrane</keyword>
<keyword evidence="2" id="KW-0472">Membrane</keyword>
<keyword evidence="1" id="KW-0175">Coiled coil</keyword>
<evidence type="ECO:0000313" key="3">
    <source>
        <dbReference type="EMBL" id="REE80319.1"/>
    </source>
</evidence>
<keyword evidence="4" id="KW-1185">Reference proteome</keyword>
<dbReference type="RefSeq" id="WP_147296413.1">
    <property type="nucleotide sequence ID" value="NZ_QTTQ01000011.1"/>
</dbReference>
<keyword evidence="2" id="KW-1133">Transmembrane helix</keyword>
<evidence type="ECO:0000256" key="1">
    <source>
        <dbReference type="SAM" id="Coils"/>
    </source>
</evidence>
<protein>
    <recommendedName>
        <fullName evidence="5">PIN like domain-containing protein</fullName>
    </recommendedName>
</protein>
<accession>A0A3D9RKD2</accession>
<evidence type="ECO:0008006" key="5">
    <source>
        <dbReference type="Google" id="ProtNLM"/>
    </source>
</evidence>